<organism evidence="1">
    <name type="scientific">Anguilla anguilla</name>
    <name type="common">European freshwater eel</name>
    <name type="synonym">Muraena anguilla</name>
    <dbReference type="NCBI Taxonomy" id="7936"/>
    <lineage>
        <taxon>Eukaryota</taxon>
        <taxon>Metazoa</taxon>
        <taxon>Chordata</taxon>
        <taxon>Craniata</taxon>
        <taxon>Vertebrata</taxon>
        <taxon>Euteleostomi</taxon>
        <taxon>Actinopterygii</taxon>
        <taxon>Neopterygii</taxon>
        <taxon>Teleostei</taxon>
        <taxon>Anguilliformes</taxon>
        <taxon>Anguillidae</taxon>
        <taxon>Anguilla</taxon>
    </lineage>
</organism>
<dbReference type="EMBL" id="GBXM01098217">
    <property type="protein sequence ID" value="JAH10360.1"/>
    <property type="molecule type" value="Transcribed_RNA"/>
</dbReference>
<reference evidence="1" key="2">
    <citation type="journal article" date="2015" name="Fish Shellfish Immunol.">
        <title>Early steps in the European eel (Anguilla anguilla)-Vibrio vulnificus interaction in the gills: Role of the RtxA13 toxin.</title>
        <authorList>
            <person name="Callol A."/>
            <person name="Pajuelo D."/>
            <person name="Ebbesson L."/>
            <person name="Teles M."/>
            <person name="MacKenzie S."/>
            <person name="Amaro C."/>
        </authorList>
    </citation>
    <scope>NUCLEOTIDE SEQUENCE</scope>
</reference>
<proteinExistence type="predicted"/>
<dbReference type="EMBL" id="GBXM01085766">
    <property type="protein sequence ID" value="JAH22811.1"/>
    <property type="molecule type" value="Transcribed_RNA"/>
</dbReference>
<protein>
    <submittedName>
        <fullName evidence="1">Uncharacterized protein</fullName>
    </submittedName>
</protein>
<sequence>MTYILQAIKTTQEDRDRTFLFVFPWERECFQEKQIFTFFLLNFSYGSSLA</sequence>
<accession>A0A0E9R0W8</accession>
<dbReference type="AlphaFoldDB" id="A0A0E9R0W8"/>
<name>A0A0E9R0W8_ANGAN</name>
<evidence type="ECO:0000313" key="1">
    <source>
        <dbReference type="EMBL" id="JAH22811.1"/>
    </source>
</evidence>
<reference evidence="1" key="1">
    <citation type="submission" date="2014-11" db="EMBL/GenBank/DDBJ databases">
        <authorList>
            <person name="Amaro Gonzalez C."/>
        </authorList>
    </citation>
    <scope>NUCLEOTIDE SEQUENCE</scope>
</reference>